<feature type="domain" description="Phospholipase/carboxylesterase/thioesterase" evidence="3">
    <location>
        <begin position="19"/>
        <end position="218"/>
    </location>
</feature>
<dbReference type="OrthoDB" id="9801763at2"/>
<dbReference type="Pfam" id="PF02230">
    <property type="entry name" value="Abhydrolase_2"/>
    <property type="match status" value="1"/>
</dbReference>
<dbReference type="STRING" id="1796606.A2G96_26895"/>
<dbReference type="InterPro" id="IPR003140">
    <property type="entry name" value="PLipase/COase/thioEstase"/>
</dbReference>
<protein>
    <submittedName>
        <fullName evidence="4">Carboxylesterase</fullName>
    </submittedName>
</protein>
<dbReference type="KEGG" id="cnan:A2G96_26895"/>
<dbReference type="AlphaFoldDB" id="A0A142JTL5"/>
<evidence type="ECO:0000313" key="5">
    <source>
        <dbReference type="Proteomes" id="UP000075238"/>
    </source>
</evidence>
<dbReference type="InterPro" id="IPR029058">
    <property type="entry name" value="AB_hydrolase_fold"/>
</dbReference>
<proteinExistence type="inferred from homology"/>
<accession>A0A142JTL5</accession>
<dbReference type="PANTHER" id="PTHR10655:SF17">
    <property type="entry name" value="LYSOPHOSPHOLIPASE-LIKE PROTEIN 1"/>
    <property type="match status" value="1"/>
</dbReference>
<name>A0A142JTL5_9BURK</name>
<dbReference type="Proteomes" id="UP000075238">
    <property type="component" value="Chromosome 2"/>
</dbReference>
<dbReference type="PANTHER" id="PTHR10655">
    <property type="entry name" value="LYSOPHOSPHOLIPASE-RELATED"/>
    <property type="match status" value="1"/>
</dbReference>
<comment type="similarity">
    <text evidence="1">Belongs to the AB hydrolase superfamily. AB hydrolase 2 family.</text>
</comment>
<dbReference type="GO" id="GO:0016787">
    <property type="term" value="F:hydrolase activity"/>
    <property type="evidence" value="ECO:0007669"/>
    <property type="project" value="UniProtKB-KW"/>
</dbReference>
<evidence type="ECO:0000313" key="4">
    <source>
        <dbReference type="EMBL" id="AMR81427.1"/>
    </source>
</evidence>
<evidence type="ECO:0000259" key="3">
    <source>
        <dbReference type="Pfam" id="PF02230"/>
    </source>
</evidence>
<dbReference type="SUPFAM" id="SSF53474">
    <property type="entry name" value="alpha/beta-Hydrolases"/>
    <property type="match status" value="1"/>
</dbReference>
<sequence length="230" mass="23732">MSELLPAIEIETAPNPGCAVIWMHGLGADGSDFAPVVPELRLPATPGVRFIFPHAPSIPVTCNGGYVMPAWYDIVSLDQAGRRADEAGIRASCEAIRALIARENARGIPSGRIVLAGFSQGGAIAYTAGLTHAEPLAGIVALSTYIPAPATLAAEANPANAATPVFAAHGTQDDVVPLALGVAARDFVQARPNPVTWHTYPMGHAVCLEEIADIGAWLASRFAQAGAAPA</sequence>
<dbReference type="RefSeq" id="WP_062803233.1">
    <property type="nucleotide sequence ID" value="NZ_CP014845.1"/>
</dbReference>
<organism evidence="4 5">
    <name type="scientific">Cupriavidus nantongensis</name>
    <dbReference type="NCBI Taxonomy" id="1796606"/>
    <lineage>
        <taxon>Bacteria</taxon>
        <taxon>Pseudomonadati</taxon>
        <taxon>Pseudomonadota</taxon>
        <taxon>Betaproteobacteria</taxon>
        <taxon>Burkholderiales</taxon>
        <taxon>Burkholderiaceae</taxon>
        <taxon>Cupriavidus</taxon>
    </lineage>
</organism>
<dbReference type="EMBL" id="CP014845">
    <property type="protein sequence ID" value="AMR81427.1"/>
    <property type="molecule type" value="Genomic_DNA"/>
</dbReference>
<keyword evidence="5" id="KW-1185">Reference proteome</keyword>
<reference evidence="4 5" key="1">
    <citation type="submission" date="2016-03" db="EMBL/GenBank/DDBJ databases">
        <title>Complete genome sequence of a novel chlorpyrifos degrading bacterium, Cupriavidus nantongensis sp. X1.</title>
        <authorList>
            <person name="Fang L."/>
        </authorList>
    </citation>
    <scope>NUCLEOTIDE SEQUENCE [LARGE SCALE GENOMIC DNA]</scope>
    <source>
        <strain evidence="4 5">X1</strain>
    </source>
</reference>
<evidence type="ECO:0000256" key="1">
    <source>
        <dbReference type="ARBA" id="ARBA00006499"/>
    </source>
</evidence>
<evidence type="ECO:0000256" key="2">
    <source>
        <dbReference type="ARBA" id="ARBA00022801"/>
    </source>
</evidence>
<gene>
    <name evidence="4" type="ORF">A2G96_26895</name>
</gene>
<dbReference type="Gene3D" id="3.40.50.1820">
    <property type="entry name" value="alpha/beta hydrolase"/>
    <property type="match status" value="1"/>
</dbReference>
<keyword evidence="2" id="KW-0378">Hydrolase</keyword>
<dbReference type="InterPro" id="IPR050565">
    <property type="entry name" value="LYPA1-2/EST-like"/>
</dbReference>